<dbReference type="PANTHER" id="PTHR30466:SF11">
    <property type="entry name" value="FLAVIN-DEPENDENT MONOOXYGENASE, REDUCTASE SUBUNIT HSAB"/>
    <property type="match status" value="1"/>
</dbReference>
<comment type="similarity">
    <text evidence="1">Belongs to the non-flavoprotein flavin reductase family.</text>
</comment>
<accession>A0A928YU84</accession>
<name>A0A928YU84_9GAMM</name>
<keyword evidence="5" id="KW-1185">Reference proteome</keyword>
<dbReference type="GO" id="GO:0042602">
    <property type="term" value="F:riboflavin reductase (NADPH) activity"/>
    <property type="evidence" value="ECO:0007669"/>
    <property type="project" value="TreeGrafter"/>
</dbReference>
<gene>
    <name evidence="4" type="ORF">C4F51_10790</name>
</gene>
<comment type="caution">
    <text evidence="4">The sequence shown here is derived from an EMBL/GenBank/DDBJ whole genome shotgun (WGS) entry which is preliminary data.</text>
</comment>
<dbReference type="Gene3D" id="2.30.110.10">
    <property type="entry name" value="Electron Transport, Fmn-binding Protein, Chain A"/>
    <property type="match status" value="1"/>
</dbReference>
<evidence type="ECO:0000259" key="3">
    <source>
        <dbReference type="SMART" id="SM00903"/>
    </source>
</evidence>
<evidence type="ECO:0000313" key="4">
    <source>
        <dbReference type="EMBL" id="MBE8717672.1"/>
    </source>
</evidence>
<dbReference type="PANTHER" id="PTHR30466">
    <property type="entry name" value="FLAVIN REDUCTASE"/>
    <property type="match status" value="1"/>
</dbReference>
<evidence type="ECO:0000256" key="2">
    <source>
        <dbReference type="ARBA" id="ARBA00023002"/>
    </source>
</evidence>
<dbReference type="SMART" id="SM00903">
    <property type="entry name" value="Flavin_Reduct"/>
    <property type="match status" value="1"/>
</dbReference>
<dbReference type="InterPro" id="IPR050268">
    <property type="entry name" value="NADH-dep_flavin_reductase"/>
</dbReference>
<dbReference type="InterPro" id="IPR002563">
    <property type="entry name" value="Flavin_Rdtase-like_dom"/>
</dbReference>
<feature type="domain" description="Flavin reductase like" evidence="3">
    <location>
        <begin position="14"/>
        <end position="162"/>
    </location>
</feature>
<dbReference type="EMBL" id="PRDL01000001">
    <property type="protein sequence ID" value="MBE8717672.1"/>
    <property type="molecule type" value="Genomic_DNA"/>
</dbReference>
<dbReference type="RefSeq" id="WP_193909645.1">
    <property type="nucleotide sequence ID" value="NZ_PRDL01000001.1"/>
</dbReference>
<dbReference type="InterPro" id="IPR012349">
    <property type="entry name" value="Split_barrel_FMN-bd"/>
</dbReference>
<keyword evidence="2" id="KW-0560">Oxidoreductase</keyword>
<protein>
    <submittedName>
        <fullName evidence="4">Flavin reductase</fullName>
    </submittedName>
</protein>
<dbReference type="AlphaFoldDB" id="A0A928YU84"/>
<sequence>MNNPQLPHLMKSGMRRLASGVCVLSTRTEDDEPFAMTVSSVTSVSDNPASLLVCINKQVSQQEHLSALGNTFAINILSQAQQDVSNRCAGRHDEKDRFTVGQWAYTESGIPYLEDALAVFFCRVDLASVYGTHHIVVGLIHDVKVGDGAVDPLVYVDGRYAQLT</sequence>
<organism evidence="4 5">
    <name type="scientific">Cellvibrio polysaccharolyticus</name>
    <dbReference type="NCBI Taxonomy" id="2082724"/>
    <lineage>
        <taxon>Bacteria</taxon>
        <taxon>Pseudomonadati</taxon>
        <taxon>Pseudomonadota</taxon>
        <taxon>Gammaproteobacteria</taxon>
        <taxon>Cellvibrionales</taxon>
        <taxon>Cellvibrionaceae</taxon>
        <taxon>Cellvibrio</taxon>
    </lineage>
</organism>
<dbReference type="Pfam" id="PF01613">
    <property type="entry name" value="Flavin_Reduct"/>
    <property type="match status" value="1"/>
</dbReference>
<dbReference type="Proteomes" id="UP000652567">
    <property type="component" value="Unassembled WGS sequence"/>
</dbReference>
<proteinExistence type="inferred from homology"/>
<dbReference type="SUPFAM" id="SSF50475">
    <property type="entry name" value="FMN-binding split barrel"/>
    <property type="match status" value="1"/>
</dbReference>
<dbReference type="GO" id="GO:0010181">
    <property type="term" value="F:FMN binding"/>
    <property type="evidence" value="ECO:0007669"/>
    <property type="project" value="InterPro"/>
</dbReference>
<evidence type="ECO:0000256" key="1">
    <source>
        <dbReference type="ARBA" id="ARBA00008898"/>
    </source>
</evidence>
<evidence type="ECO:0000313" key="5">
    <source>
        <dbReference type="Proteomes" id="UP000652567"/>
    </source>
</evidence>
<reference evidence="4" key="1">
    <citation type="submission" date="2018-07" db="EMBL/GenBank/DDBJ databases">
        <title>Genome assembly of strain Ka43.</title>
        <authorList>
            <person name="Kukolya J."/>
            <person name="Nagy I."/>
            <person name="Horvath B."/>
            <person name="Toth A."/>
        </authorList>
    </citation>
    <scope>NUCLEOTIDE SEQUENCE</scope>
    <source>
        <strain evidence="4">KB43</strain>
    </source>
</reference>